<feature type="compositionally biased region" description="Basic residues" evidence="1">
    <location>
        <begin position="70"/>
        <end position="89"/>
    </location>
</feature>
<keyword evidence="3" id="KW-1185">Reference proteome</keyword>
<dbReference type="Proteomes" id="UP000044602">
    <property type="component" value="Unassembled WGS sequence"/>
</dbReference>
<evidence type="ECO:0000256" key="1">
    <source>
        <dbReference type="SAM" id="MobiDB-lite"/>
    </source>
</evidence>
<name>A0A0G4MIH7_VERLO</name>
<accession>A0A0G4MIH7</accession>
<feature type="region of interest" description="Disordered" evidence="1">
    <location>
        <begin position="42"/>
        <end position="89"/>
    </location>
</feature>
<dbReference type="EMBL" id="CVQH01022836">
    <property type="protein sequence ID" value="CRK34083.1"/>
    <property type="molecule type" value="Genomic_DNA"/>
</dbReference>
<feature type="non-terminal residue" evidence="2">
    <location>
        <position position="1"/>
    </location>
</feature>
<sequence>PRSHLVVRLVPDRRSASPRGCWSRLGQLCRQRRPQHLLRDLRPGLVHQRHRDQLPGQPDSRHRSPDWHCHHGYRPGCHHHGRLRPPRQR</sequence>
<protein>
    <submittedName>
        <fullName evidence="2">Uncharacterized protein</fullName>
    </submittedName>
</protein>
<reference evidence="2 3" key="1">
    <citation type="submission" date="2015-05" db="EMBL/GenBank/DDBJ databases">
        <authorList>
            <person name="Wang D.B."/>
            <person name="Wang M."/>
        </authorList>
    </citation>
    <scope>NUCLEOTIDE SEQUENCE [LARGE SCALE GENOMIC DNA]</scope>
    <source>
        <strain evidence="2">VL1</strain>
    </source>
</reference>
<proteinExistence type="predicted"/>
<evidence type="ECO:0000313" key="2">
    <source>
        <dbReference type="EMBL" id="CRK34083.1"/>
    </source>
</evidence>
<evidence type="ECO:0000313" key="3">
    <source>
        <dbReference type="Proteomes" id="UP000044602"/>
    </source>
</evidence>
<organism evidence="2 3">
    <name type="scientific">Verticillium longisporum</name>
    <name type="common">Verticillium dahliae var. longisporum</name>
    <dbReference type="NCBI Taxonomy" id="100787"/>
    <lineage>
        <taxon>Eukaryota</taxon>
        <taxon>Fungi</taxon>
        <taxon>Dikarya</taxon>
        <taxon>Ascomycota</taxon>
        <taxon>Pezizomycotina</taxon>
        <taxon>Sordariomycetes</taxon>
        <taxon>Hypocreomycetidae</taxon>
        <taxon>Glomerellales</taxon>
        <taxon>Plectosphaerellaceae</taxon>
        <taxon>Verticillium</taxon>
    </lineage>
</organism>
<dbReference type="AlphaFoldDB" id="A0A0G4MIH7"/>
<feature type="compositionally biased region" description="Basic and acidic residues" evidence="1">
    <location>
        <begin position="59"/>
        <end position="69"/>
    </location>
</feature>
<gene>
    <name evidence="2" type="ORF">BN1708_019392</name>
</gene>